<dbReference type="EMBL" id="JAMZIH010000001">
    <property type="protein sequence ID" value="KAJ1680437.1"/>
    <property type="molecule type" value="Genomic_DNA"/>
</dbReference>
<reference evidence="1" key="1">
    <citation type="submission" date="2022-06" db="EMBL/GenBank/DDBJ databases">
        <title>Phylogenomic reconstructions and comparative analyses of Kickxellomycotina fungi.</title>
        <authorList>
            <person name="Reynolds N.K."/>
            <person name="Stajich J.E."/>
            <person name="Barry K."/>
            <person name="Grigoriev I.V."/>
            <person name="Crous P."/>
            <person name="Smith M.E."/>
        </authorList>
    </citation>
    <scope>NUCLEOTIDE SEQUENCE</scope>
    <source>
        <strain evidence="1">RSA 2271</strain>
    </source>
</reference>
<sequence length="1100" mass="122285">MVGADAGVNDSDQRGPKAVGTSSRQPDPCQLFAGVVFWINPAIEDSERQKVMCQRAQQGTDFADSPSIHDLITEYGGQAVSARSAPKEKHGEEGARSSLEKLTSVCVNAHPQVESHCFRFSDGLTHVISTDTYFAEYRRCVSRGISVVTPNWMYAALRNGYRHEEAYYSPDPLNIFSGMVVCSSRLPPRDREVLYGIIQALGGQWRDNLGRDVTHLTLLSPTGAKYDKAMSSRKLGIRAVLPHWFQLCISLQRIIPDTPYLFPDPPILDPNFDERDATAALTSTPVAVSLPTKTMALDYNKNNSNGSEQDSEKRLGENGSAGRLSDEHRPEDGVVTLLPRPTRKFLKNYGMAIDSEMRAAWSPEWICALEGHLLDAGATLVKHQTEGTEREAAGRLDWTRVDILICQYRRGVEYVKASRLGKIVGTYIWLYHVFSAQKLADSPLGQLLHYPLPPEPIPEMTGCVISISNYRLHAREYLKRLIWAMGARYTPYFTRQNTHLICAAPFGEKHRKALKWNIHVVHHVWLERCFQTWSLRSVSHRQYNTWAPGGMLQAIVGQCGVDVRTLERWVPRVGSGSAELLSDLVDAGAIPASSGIDDIDAEPDQDSRDEGNATVREDEQVEETDSEADEQPDGHRTVASPVVSDAAKDNSPPEQVSLTYTHRRAAANAAKALGELMQAANAFEEESRLERTRKRSSRSRRQNQHHANTQSDTMGTTAIHDPRRATRTQPPGPLSTADVATRVQPNGSDSSPETNGPKRQHSTSSDGGLLADRLSHTLSTKKRKKTVTDLASTTNREKGPGEDTSQPQAATGERQPKRQRKSKSDTRLVLAARSDDDQDVNDMHVESRQTHQQPRILFTGFRPSEREEQRICEMEGDIVYEVSEATHLVSDGIKRTAKFLEAICHGGQVAMVSPQWVKDSLARKKWQPIPPISEVVKASVSQAGSGYWLSDQKAEQTWQFSLIESLQRAQNSSLLQGTCVYITPKTKPDIQTLKPLVESAGGTVVSQLLPSRLSMLVSLSREYYGKVLSREHSTVDLEEQPSSPPLVVISCSADRPIWSKMFGDPPSPLPVYKSEFLISGILRQQLEFDKNQLAEIKKVS</sequence>
<evidence type="ECO:0000313" key="2">
    <source>
        <dbReference type="Proteomes" id="UP001145114"/>
    </source>
</evidence>
<proteinExistence type="predicted"/>
<name>A0ACC1HVF4_9FUNG</name>
<organism evidence="1 2">
    <name type="scientific">Spiromyces aspiralis</name>
    <dbReference type="NCBI Taxonomy" id="68401"/>
    <lineage>
        <taxon>Eukaryota</taxon>
        <taxon>Fungi</taxon>
        <taxon>Fungi incertae sedis</taxon>
        <taxon>Zoopagomycota</taxon>
        <taxon>Kickxellomycotina</taxon>
        <taxon>Kickxellomycetes</taxon>
        <taxon>Kickxellales</taxon>
        <taxon>Kickxellaceae</taxon>
        <taxon>Spiromyces</taxon>
    </lineage>
</organism>
<dbReference type="Proteomes" id="UP001145114">
    <property type="component" value="Unassembled WGS sequence"/>
</dbReference>
<evidence type="ECO:0000313" key="1">
    <source>
        <dbReference type="EMBL" id="KAJ1680437.1"/>
    </source>
</evidence>
<accession>A0ACC1HVF4</accession>
<protein>
    <submittedName>
        <fullName evidence="1">Regulator of Ty1 Transposition</fullName>
    </submittedName>
</protein>
<keyword evidence="2" id="KW-1185">Reference proteome</keyword>
<comment type="caution">
    <text evidence="1">The sequence shown here is derived from an EMBL/GenBank/DDBJ whole genome shotgun (WGS) entry which is preliminary data.</text>
</comment>
<gene>
    <name evidence="1" type="primary">ESC4</name>
    <name evidence="1" type="ORF">EV182_000018</name>
</gene>